<dbReference type="PANTHER" id="PTHR24118">
    <property type="entry name" value="POTE ANKYRIN DOMAIN"/>
    <property type="match status" value="1"/>
</dbReference>
<keyword evidence="6" id="KW-1185">Reference proteome</keyword>
<dbReference type="SUPFAM" id="SSF48403">
    <property type="entry name" value="Ankyrin repeat"/>
    <property type="match status" value="2"/>
</dbReference>
<feature type="coiled-coil region" evidence="1">
    <location>
        <begin position="262"/>
        <end position="289"/>
    </location>
</feature>
<gene>
    <name evidence="5" type="ORF">KP79_PYT06679</name>
</gene>
<feature type="region of interest" description="Disordered" evidence="2">
    <location>
        <begin position="1"/>
        <end position="25"/>
    </location>
</feature>
<sequence>MAAKYPEEGNDEDLDPENQGVDQQLLTPFEVPTEANTLVLDDSASDVEENNQYLRGSQVATIYKRSWSEGSNGRIDNVSLDLKESNFAKLVLVSTNICQDVMREIIRNRNPKGPTDIDLHNTIHGSKILRDKVAQYTREGMLLFPNDGATVKYEQLDFSAMYKVARYALSEQIAPNEKWLASPKPGAKCLMSSIEKLRLFRNDCSHSASASINDADFQTKVDEVTDVILRMEMLLRIPNTYSKRVRRLTNASLSQTSMPPRVIELETKSVNLEKQIVQLKDALAKQTDMTDLFSQWKTHQQELVEVHRKLEELYKASSTDPEEPVPLLQRNINAIEDAMRETLAASQKDEEYFVETKGTETAMKKMTENNMVIIAGRKGNGKERLAHHLLFSLMSKSECQTHILDRMCDVRKCFKTKSHKTVIVLLQDVFIEKNTKALIKNLGKDIFKTNSKRYLIITSANTTHLVGLQHLVNLSAREFEMSTEEKKSILRSHLDRCSKESSARLNERKINEIVNIKCSLEFPLACFLFTSEEKYYSKGSNFFRYPIDYFLGELRCLSQTEYSAHRVFFELLLQQDVSSPLSFVNPGTVFKQGDMKERMEKAEIEISDLAEIGDQLSQQGTLVHRIPHTPKAFSFSNDTVEHAAQIWLLETNFTKALAFFKSEILVRCIAINPGLEENCLFTTNSSKDQTCVAEKVLNDIFNKNVGESIWSSKLTIWNDKCFADLFARILFERLEKEPGHRSIVLSILKKCAKNRLLVLCKAIVESLQISQSFADDFSSFVSHTLLDACRIKGNLAIVQVLAAYKEADLSFCKSCKKESEEKHQSPLECAVESKDQDVVHFLLESGSTIPHSKWKFWDFLKVAAEKQDTFLCNVSFIRTLSLCCRDKAITVNSRMEEFVERSLKLDSSRELDRNYFFFDCLLLIGIDDSLYSAFKDTILHGRKLPKGDQCENSCHMVLESSLDPEMEQRTLSILANMEFDMLNEKDKCGHTPLAKAVTLGKSNNILSQMLLQNANADVTDYDGKTALHLAILSLHPDAWVLDFVKTLTGPNIRCKDIMGVTPVKLCISQGRHRINTLRRLLEILQKENALPKSLFHVCVESLIPEEDMLEIMATLKEFGSDPNREDDRKVKPIAKAVKHLYLKIVNTLLEWNVDVEDTDSQQNTILHYCCYVDTRNGEELLAAFNKHYSKNATSLNMKNAKGRNAIMAYLAEPVVSCTSSRIVWRLLNMEPDLSLKDEEGNTALHYLMQSMLTDEEVLNFTQVMINDFHVSVSIYNACGLSPLMLAFSASRSRFNTVKFILSLCGCEEHDICLPAGKIGVLQQCIRSCMTDDEVRELAQLLIRQGGLSTNKPDVTGLSPLFTSIQHSLSRCKTIALMLKYSTGELCTGVISELIKHDKLDPNVVDAMHRANIPLFKIADKLGYSVFHYLIRKASHFREFHDLVVSFLPFGHDINHVNSEGLSPLFYACREEYPGSIVSCLLSNGARGHMLARKESALHLCVRSKRNDVETRDVVIALVNNNSMYINAVDAYHTTALASAVCQGKFLTSFVRKRSRS</sequence>
<dbReference type="Gene3D" id="1.25.40.20">
    <property type="entry name" value="Ankyrin repeat-containing domain"/>
    <property type="match status" value="3"/>
</dbReference>
<dbReference type="InterPro" id="IPR041249">
    <property type="entry name" value="HEPN_DZIP3"/>
</dbReference>
<dbReference type="InterPro" id="IPR036770">
    <property type="entry name" value="Ankyrin_rpt-contain_sf"/>
</dbReference>
<feature type="domain" description="DZIP3-like HEPN" evidence="3">
    <location>
        <begin position="141"/>
        <end position="234"/>
    </location>
</feature>
<evidence type="ECO:0000313" key="6">
    <source>
        <dbReference type="Proteomes" id="UP000242188"/>
    </source>
</evidence>
<evidence type="ECO:0000313" key="5">
    <source>
        <dbReference type="EMBL" id="OWF44360.1"/>
    </source>
</evidence>
<accession>A0A210Q6J3</accession>
<dbReference type="InterPro" id="IPR002110">
    <property type="entry name" value="Ankyrin_rpt"/>
</dbReference>
<dbReference type="OrthoDB" id="6118959at2759"/>
<name>A0A210Q6J3_MIZYE</name>
<dbReference type="Pfam" id="PF20720">
    <property type="entry name" value="nSTAND3"/>
    <property type="match status" value="1"/>
</dbReference>
<protein>
    <submittedName>
        <fullName evidence="5">Ankyrin repeat protein</fullName>
    </submittedName>
</protein>
<dbReference type="InterPro" id="IPR049050">
    <property type="entry name" value="nSTAND3"/>
</dbReference>
<organism evidence="5 6">
    <name type="scientific">Mizuhopecten yessoensis</name>
    <name type="common">Japanese scallop</name>
    <name type="synonym">Patinopecten yessoensis</name>
    <dbReference type="NCBI Taxonomy" id="6573"/>
    <lineage>
        <taxon>Eukaryota</taxon>
        <taxon>Metazoa</taxon>
        <taxon>Spiralia</taxon>
        <taxon>Lophotrochozoa</taxon>
        <taxon>Mollusca</taxon>
        <taxon>Bivalvia</taxon>
        <taxon>Autobranchia</taxon>
        <taxon>Pteriomorphia</taxon>
        <taxon>Pectinida</taxon>
        <taxon>Pectinoidea</taxon>
        <taxon>Pectinidae</taxon>
        <taxon>Mizuhopecten</taxon>
    </lineage>
</organism>
<reference evidence="5 6" key="1">
    <citation type="journal article" date="2017" name="Nat. Ecol. Evol.">
        <title>Scallop genome provides insights into evolution of bilaterian karyotype and development.</title>
        <authorList>
            <person name="Wang S."/>
            <person name="Zhang J."/>
            <person name="Jiao W."/>
            <person name="Li J."/>
            <person name="Xun X."/>
            <person name="Sun Y."/>
            <person name="Guo X."/>
            <person name="Huan P."/>
            <person name="Dong B."/>
            <person name="Zhang L."/>
            <person name="Hu X."/>
            <person name="Sun X."/>
            <person name="Wang J."/>
            <person name="Zhao C."/>
            <person name="Wang Y."/>
            <person name="Wang D."/>
            <person name="Huang X."/>
            <person name="Wang R."/>
            <person name="Lv J."/>
            <person name="Li Y."/>
            <person name="Zhang Z."/>
            <person name="Liu B."/>
            <person name="Lu W."/>
            <person name="Hui Y."/>
            <person name="Liang J."/>
            <person name="Zhou Z."/>
            <person name="Hou R."/>
            <person name="Li X."/>
            <person name="Liu Y."/>
            <person name="Li H."/>
            <person name="Ning X."/>
            <person name="Lin Y."/>
            <person name="Zhao L."/>
            <person name="Xing Q."/>
            <person name="Dou J."/>
            <person name="Li Y."/>
            <person name="Mao J."/>
            <person name="Guo H."/>
            <person name="Dou H."/>
            <person name="Li T."/>
            <person name="Mu C."/>
            <person name="Jiang W."/>
            <person name="Fu Q."/>
            <person name="Fu X."/>
            <person name="Miao Y."/>
            <person name="Liu J."/>
            <person name="Yu Q."/>
            <person name="Li R."/>
            <person name="Liao H."/>
            <person name="Li X."/>
            <person name="Kong Y."/>
            <person name="Jiang Z."/>
            <person name="Chourrout D."/>
            <person name="Li R."/>
            <person name="Bao Z."/>
        </authorList>
    </citation>
    <scope>NUCLEOTIDE SEQUENCE [LARGE SCALE GENOMIC DNA]</scope>
    <source>
        <strain evidence="5 6">PY_sf001</strain>
    </source>
</reference>
<proteinExistence type="predicted"/>
<evidence type="ECO:0000259" key="3">
    <source>
        <dbReference type="Pfam" id="PF18738"/>
    </source>
</evidence>
<dbReference type="SMART" id="SM00248">
    <property type="entry name" value="ANK"/>
    <property type="match status" value="11"/>
</dbReference>
<keyword evidence="1" id="KW-0175">Coiled coil</keyword>
<evidence type="ECO:0000256" key="2">
    <source>
        <dbReference type="SAM" id="MobiDB-lite"/>
    </source>
</evidence>
<dbReference type="PANTHER" id="PTHR24118:SF99">
    <property type="entry name" value="POTE ANKYRIN DOMAIN FAMILY MEMBER 3C-RELATED"/>
    <property type="match status" value="1"/>
</dbReference>
<comment type="caution">
    <text evidence="5">The sequence shown here is derived from an EMBL/GenBank/DDBJ whole genome shotgun (WGS) entry which is preliminary data.</text>
</comment>
<dbReference type="EMBL" id="NEDP02004812">
    <property type="protein sequence ID" value="OWF44360.1"/>
    <property type="molecule type" value="Genomic_DNA"/>
</dbReference>
<feature type="domain" description="Novel STAND NTPase 3" evidence="4">
    <location>
        <begin position="353"/>
        <end position="494"/>
    </location>
</feature>
<evidence type="ECO:0000256" key="1">
    <source>
        <dbReference type="SAM" id="Coils"/>
    </source>
</evidence>
<dbReference type="Proteomes" id="UP000242188">
    <property type="component" value="Unassembled WGS sequence"/>
</dbReference>
<evidence type="ECO:0000259" key="4">
    <source>
        <dbReference type="Pfam" id="PF20720"/>
    </source>
</evidence>
<dbReference type="Pfam" id="PF18738">
    <property type="entry name" value="HEPN_DZIP3"/>
    <property type="match status" value="1"/>
</dbReference>